<feature type="transmembrane region" description="Helical" evidence="2">
    <location>
        <begin position="16"/>
        <end position="39"/>
    </location>
</feature>
<dbReference type="EMBL" id="WSTA01000068">
    <property type="protein sequence ID" value="MWB99591.1"/>
    <property type="molecule type" value="Genomic_DNA"/>
</dbReference>
<evidence type="ECO:0000313" key="3">
    <source>
        <dbReference type="EMBL" id="MWB99591.1"/>
    </source>
</evidence>
<gene>
    <name evidence="3" type="ORF">GB864_13655</name>
</gene>
<accession>A0A6I4NZL1</accession>
<sequence length="573" mass="60079">MIRLRSALARTRGDDGAALATVLGLSLVMLVLIAIGASITVSGIRKSSTDTAWNGALAAAYAGVDEYKSRLADDPDYIKYGNPAAPFTVASGSASTVSLPTASLNPAFGVTAGGTWASVPGAGNRSQFRYEVDNTTYARTGVLRLRSTGKVGDVTRSIVANVKQQGFIDFVYYTDYEVIDPQWDTDCDPGYEWAGDRGSGCESILFTDDDVLDGPVHSNDTMRVCRSQFLQAVTTLKPTAPYYDNNGCGSATFGDGITGGVSVQMPTTNAAMREEAVCTYTGPTQIVFNAGGTMTVVSPWTRNTLARGGASCGAVGTGTGQLGNPGGATVAVPDHDLIFVQDVPPRSDTTNPNRPNGTSSTVTPPTNVTCTTGSSGGWRLTSGSATVRYPLSSESEAEYSSSTTPAYDCDRGDVFVRGAMNGALTIAATTIYVTGDIAYQNTSSNVLGLVGQSAVWVWNPMNGSSPMNPNGTGNRRIDAAIISVAHSFQVQNHDRGGRRGILTVNGSIAQKFRGVVGTGSGSSTSNGYEKKYVYDQRFISMAPPKFLSPIATVFRVSQYSTVATAFNPDGSPR</sequence>
<feature type="compositionally biased region" description="Low complexity" evidence="1">
    <location>
        <begin position="356"/>
        <end position="373"/>
    </location>
</feature>
<evidence type="ECO:0000313" key="4">
    <source>
        <dbReference type="Proteomes" id="UP000438182"/>
    </source>
</evidence>
<keyword evidence="2" id="KW-0812">Transmembrane</keyword>
<feature type="region of interest" description="Disordered" evidence="1">
    <location>
        <begin position="342"/>
        <end position="376"/>
    </location>
</feature>
<reference evidence="3 4" key="1">
    <citation type="submission" date="2019-12" db="EMBL/GenBank/DDBJ databases">
        <authorList>
            <person name="Kim Y.S."/>
        </authorList>
    </citation>
    <scope>NUCLEOTIDE SEQUENCE [LARGE SCALE GENOMIC DNA]</scope>
    <source>
        <strain evidence="3 4">MMS17-SY077</strain>
    </source>
</reference>
<proteinExistence type="predicted"/>
<organism evidence="3 4">
    <name type="scientific">Agromyces seonyuensis</name>
    <dbReference type="NCBI Taxonomy" id="2662446"/>
    <lineage>
        <taxon>Bacteria</taxon>
        <taxon>Bacillati</taxon>
        <taxon>Actinomycetota</taxon>
        <taxon>Actinomycetes</taxon>
        <taxon>Micrococcales</taxon>
        <taxon>Microbacteriaceae</taxon>
        <taxon>Agromyces</taxon>
    </lineage>
</organism>
<evidence type="ECO:0000256" key="2">
    <source>
        <dbReference type="SAM" id="Phobius"/>
    </source>
</evidence>
<keyword evidence="2" id="KW-1133">Transmembrane helix</keyword>
<dbReference type="AlphaFoldDB" id="A0A6I4NZL1"/>
<dbReference type="Proteomes" id="UP000438182">
    <property type="component" value="Unassembled WGS sequence"/>
</dbReference>
<keyword evidence="2" id="KW-0472">Membrane</keyword>
<comment type="caution">
    <text evidence="3">The sequence shown here is derived from an EMBL/GenBank/DDBJ whole genome shotgun (WGS) entry which is preliminary data.</text>
</comment>
<dbReference type="RefSeq" id="WP_160425970.1">
    <property type="nucleotide sequence ID" value="NZ_WSTA01000068.1"/>
</dbReference>
<name>A0A6I4NZL1_9MICO</name>
<evidence type="ECO:0000256" key="1">
    <source>
        <dbReference type="SAM" id="MobiDB-lite"/>
    </source>
</evidence>
<protein>
    <submittedName>
        <fullName evidence="3">Uncharacterized protein</fullName>
    </submittedName>
</protein>
<keyword evidence="4" id="KW-1185">Reference proteome</keyword>